<protein>
    <recommendedName>
        <fullName evidence="7">Spermidine/putrescine import ATP-binding protein PotA</fullName>
        <ecNumber evidence="7">7.6.2.11</ecNumber>
    </recommendedName>
</protein>
<dbReference type="STRING" id="204669.Acid345_1541"/>
<evidence type="ECO:0000256" key="5">
    <source>
        <dbReference type="ARBA" id="ARBA00022967"/>
    </source>
</evidence>
<dbReference type="OrthoDB" id="9802264at2"/>
<dbReference type="FunFam" id="3.40.50.300:FF:000133">
    <property type="entry name" value="Spermidine/putrescine import ATP-binding protein PotA"/>
    <property type="match status" value="1"/>
</dbReference>
<evidence type="ECO:0000256" key="2">
    <source>
        <dbReference type="ARBA" id="ARBA00022475"/>
    </source>
</evidence>
<comment type="function">
    <text evidence="7">Part of the ABC transporter complex PotABCD involved in spermidine/putrescine import. Responsible for energy coupling to the transport system.</text>
</comment>
<dbReference type="PROSITE" id="PS50893">
    <property type="entry name" value="ABC_TRANSPORTER_2"/>
    <property type="match status" value="1"/>
</dbReference>
<dbReference type="GO" id="GO:0005524">
    <property type="term" value="F:ATP binding"/>
    <property type="evidence" value="ECO:0007669"/>
    <property type="project" value="UniProtKB-KW"/>
</dbReference>
<dbReference type="EC" id="7.6.2.11" evidence="7"/>
<dbReference type="eggNOG" id="COG3842">
    <property type="taxonomic scope" value="Bacteria"/>
</dbReference>
<evidence type="ECO:0000259" key="8">
    <source>
        <dbReference type="PROSITE" id="PS50893"/>
    </source>
</evidence>
<comment type="similarity">
    <text evidence="7">Belongs to the ABC transporter superfamily. Spermidine/putrescine importer (TC 3.A.1.11.1) family.</text>
</comment>
<dbReference type="InterPro" id="IPR003439">
    <property type="entry name" value="ABC_transporter-like_ATP-bd"/>
</dbReference>
<dbReference type="Proteomes" id="UP000002432">
    <property type="component" value="Chromosome"/>
</dbReference>
<dbReference type="PANTHER" id="PTHR42781">
    <property type="entry name" value="SPERMIDINE/PUTRESCINE IMPORT ATP-BINDING PROTEIN POTA"/>
    <property type="match status" value="1"/>
</dbReference>
<dbReference type="GO" id="GO:0015847">
    <property type="term" value="P:putrescine transport"/>
    <property type="evidence" value="ECO:0007669"/>
    <property type="project" value="UniProtKB-ARBA"/>
</dbReference>
<dbReference type="InterPro" id="IPR013611">
    <property type="entry name" value="Transp-assoc_OB_typ2"/>
</dbReference>
<dbReference type="SUPFAM" id="SSF52540">
    <property type="entry name" value="P-loop containing nucleoside triphosphate hydrolases"/>
    <property type="match status" value="1"/>
</dbReference>
<dbReference type="RefSeq" id="WP_011522345.1">
    <property type="nucleotide sequence ID" value="NC_008009.1"/>
</dbReference>
<feature type="domain" description="ABC transporter" evidence="8">
    <location>
        <begin position="17"/>
        <end position="247"/>
    </location>
</feature>
<evidence type="ECO:0000256" key="7">
    <source>
        <dbReference type="RuleBase" id="RU364083"/>
    </source>
</evidence>
<proteinExistence type="inferred from homology"/>
<dbReference type="SMART" id="SM00382">
    <property type="entry name" value="AAA"/>
    <property type="match status" value="1"/>
</dbReference>
<keyword evidence="2 7" id="KW-1003">Cell membrane</keyword>
<keyword evidence="1 7" id="KW-0813">Transport</keyword>
<evidence type="ECO:0000313" key="10">
    <source>
        <dbReference type="Proteomes" id="UP000002432"/>
    </source>
</evidence>
<dbReference type="InterPro" id="IPR027417">
    <property type="entry name" value="P-loop_NTPase"/>
</dbReference>
<comment type="subunit">
    <text evidence="7">The complex is composed of two ATP-binding proteins (PotA), two transmembrane proteins (PotB and PotC) and a solute-binding protein (PotD).</text>
</comment>
<dbReference type="Pfam" id="PF00005">
    <property type="entry name" value="ABC_tran"/>
    <property type="match status" value="1"/>
</dbReference>
<dbReference type="Gene3D" id="3.40.50.300">
    <property type="entry name" value="P-loop containing nucleotide triphosphate hydrolases"/>
    <property type="match status" value="1"/>
</dbReference>
<sequence length="354" mass="38518">MTTSSVPENVSVGQALLAVDCVAKRFGKNIVLRDVSLTVAQGEFLSILGESGSGKTTLLRLIAGFEQPDGGTITMAGERIENLPPYKRRVNTVFQSYALFPHLNVEENVAYGLKVNKTSKGEIPKRVQEALAMVKMESFAKSKPSKLSGGQQQRVALARALVNRPKLLLLDEPLSALDANLRREMQFELKSLQREVGIAFVFVTHDQEEAMTMSDRVALLRYGALEQIASPREIYAKPATAYVAQFIGHSNLLRCTVSRGIARCGNLMFTTSAPDGPAVFSLRPEAIRIASTASDQVRFKGTVARQVFQGATELYELDAGGFRLNAKIYGSGVPSGESEFECSPADIVVVKESL</sequence>
<dbReference type="InterPro" id="IPR003593">
    <property type="entry name" value="AAA+_ATPase"/>
</dbReference>
<dbReference type="KEGG" id="aba:Acid345_1541"/>
<dbReference type="InterPro" id="IPR005893">
    <property type="entry name" value="PotA-like"/>
</dbReference>
<dbReference type="HOGENOM" id="CLU_000604_1_1_0"/>
<dbReference type="PROSITE" id="PS00211">
    <property type="entry name" value="ABC_TRANSPORTER_1"/>
    <property type="match status" value="1"/>
</dbReference>
<dbReference type="Gene3D" id="2.40.50.100">
    <property type="match status" value="1"/>
</dbReference>
<dbReference type="SUPFAM" id="SSF50331">
    <property type="entry name" value="MOP-like"/>
    <property type="match status" value="1"/>
</dbReference>
<dbReference type="InterPro" id="IPR050093">
    <property type="entry name" value="ABC_SmlMolc_Importer"/>
</dbReference>
<name>Q1IRF7_KORVE</name>
<gene>
    <name evidence="7" type="primary">potA</name>
    <name evidence="9" type="ordered locus">Acid345_1541</name>
</gene>
<dbReference type="Pfam" id="PF08402">
    <property type="entry name" value="TOBE_2"/>
    <property type="match status" value="1"/>
</dbReference>
<dbReference type="NCBIfam" id="TIGR01187">
    <property type="entry name" value="potA"/>
    <property type="match status" value="1"/>
</dbReference>
<dbReference type="GO" id="GO:0043190">
    <property type="term" value="C:ATP-binding cassette (ABC) transporter complex"/>
    <property type="evidence" value="ECO:0007669"/>
    <property type="project" value="InterPro"/>
</dbReference>
<dbReference type="EMBL" id="CP000360">
    <property type="protein sequence ID" value="ABF40543.1"/>
    <property type="molecule type" value="Genomic_DNA"/>
</dbReference>
<keyword evidence="5 7" id="KW-1278">Translocase</keyword>
<comment type="catalytic activity">
    <reaction evidence="7">
        <text>ATP + H2O + polyamine-[polyamine-binding protein]Side 1 = ADP + phosphate + polyamineSide 2 + [polyamine-binding protein]Side 1.</text>
        <dbReference type="EC" id="7.6.2.11"/>
    </reaction>
</comment>
<keyword evidence="4 7" id="KW-0067">ATP-binding</keyword>
<dbReference type="PANTHER" id="PTHR42781:SF4">
    <property type="entry name" value="SPERMIDINE_PUTRESCINE IMPORT ATP-BINDING PROTEIN POTA"/>
    <property type="match status" value="1"/>
</dbReference>
<evidence type="ECO:0000313" key="9">
    <source>
        <dbReference type="EMBL" id="ABF40543.1"/>
    </source>
</evidence>
<accession>Q1IRF7</accession>
<dbReference type="GO" id="GO:0015417">
    <property type="term" value="F:ABC-type polyamine transporter activity"/>
    <property type="evidence" value="ECO:0007669"/>
    <property type="project" value="UniProtKB-EC"/>
</dbReference>
<dbReference type="InterPro" id="IPR008995">
    <property type="entry name" value="Mo/tungstate-bd_C_term_dom"/>
</dbReference>
<keyword evidence="10" id="KW-1185">Reference proteome</keyword>
<organism evidence="9 10">
    <name type="scientific">Koribacter versatilis (strain Ellin345)</name>
    <dbReference type="NCBI Taxonomy" id="204669"/>
    <lineage>
        <taxon>Bacteria</taxon>
        <taxon>Pseudomonadati</taxon>
        <taxon>Acidobacteriota</taxon>
        <taxon>Terriglobia</taxon>
        <taxon>Terriglobales</taxon>
        <taxon>Candidatus Korobacteraceae</taxon>
        <taxon>Candidatus Korobacter</taxon>
    </lineage>
</organism>
<dbReference type="EnsemblBacteria" id="ABF40543">
    <property type="protein sequence ID" value="ABF40543"/>
    <property type="gene ID" value="Acid345_1541"/>
</dbReference>
<dbReference type="GO" id="GO:0016887">
    <property type="term" value="F:ATP hydrolysis activity"/>
    <property type="evidence" value="ECO:0007669"/>
    <property type="project" value="InterPro"/>
</dbReference>
<dbReference type="InterPro" id="IPR017871">
    <property type="entry name" value="ABC_transporter-like_CS"/>
</dbReference>
<evidence type="ECO:0000256" key="1">
    <source>
        <dbReference type="ARBA" id="ARBA00022448"/>
    </source>
</evidence>
<evidence type="ECO:0000256" key="3">
    <source>
        <dbReference type="ARBA" id="ARBA00022741"/>
    </source>
</evidence>
<keyword evidence="6 7" id="KW-0472">Membrane</keyword>
<dbReference type="AlphaFoldDB" id="Q1IRF7"/>
<reference evidence="9 10" key="1">
    <citation type="journal article" date="2009" name="Appl. Environ. Microbiol.">
        <title>Three genomes from the phylum Acidobacteria provide insight into the lifestyles of these microorganisms in soils.</title>
        <authorList>
            <person name="Ward N.L."/>
            <person name="Challacombe J.F."/>
            <person name="Janssen P.H."/>
            <person name="Henrissat B."/>
            <person name="Coutinho P.M."/>
            <person name="Wu M."/>
            <person name="Xie G."/>
            <person name="Haft D.H."/>
            <person name="Sait M."/>
            <person name="Badger J."/>
            <person name="Barabote R.D."/>
            <person name="Bradley B."/>
            <person name="Brettin T.S."/>
            <person name="Brinkac L.M."/>
            <person name="Bruce D."/>
            <person name="Creasy T."/>
            <person name="Daugherty S.C."/>
            <person name="Davidsen T.M."/>
            <person name="DeBoy R.T."/>
            <person name="Detter J.C."/>
            <person name="Dodson R.J."/>
            <person name="Durkin A.S."/>
            <person name="Ganapathy A."/>
            <person name="Gwinn-Giglio M."/>
            <person name="Han C.S."/>
            <person name="Khouri H."/>
            <person name="Kiss H."/>
            <person name="Kothari S.P."/>
            <person name="Madupu R."/>
            <person name="Nelson K.E."/>
            <person name="Nelson W.C."/>
            <person name="Paulsen I."/>
            <person name="Penn K."/>
            <person name="Ren Q."/>
            <person name="Rosovitz M.J."/>
            <person name="Selengut J.D."/>
            <person name="Shrivastava S."/>
            <person name="Sullivan S.A."/>
            <person name="Tapia R."/>
            <person name="Thompson L.S."/>
            <person name="Watkins K.L."/>
            <person name="Yang Q."/>
            <person name="Yu C."/>
            <person name="Zafar N."/>
            <person name="Zhou L."/>
            <person name="Kuske C.R."/>
        </authorList>
    </citation>
    <scope>NUCLEOTIDE SEQUENCE [LARGE SCALE GENOMIC DNA]</scope>
    <source>
        <strain evidence="9 10">Ellin345</strain>
    </source>
</reference>
<keyword evidence="3 7" id="KW-0547">Nucleotide-binding</keyword>
<evidence type="ECO:0000256" key="6">
    <source>
        <dbReference type="ARBA" id="ARBA00023136"/>
    </source>
</evidence>
<evidence type="ECO:0000256" key="4">
    <source>
        <dbReference type="ARBA" id="ARBA00022840"/>
    </source>
</evidence>